<dbReference type="AlphaFoldDB" id="A0A8S1GTL3"/>
<evidence type="ECO:0000256" key="1">
    <source>
        <dbReference type="SAM" id="MobiDB-lite"/>
    </source>
</evidence>
<dbReference type="OrthoDB" id="5911359at2759"/>
<dbReference type="EMBL" id="CAJGYM010000004">
    <property type="protein sequence ID" value="CAD6186208.1"/>
    <property type="molecule type" value="Genomic_DNA"/>
</dbReference>
<proteinExistence type="predicted"/>
<feature type="compositionally biased region" description="Basic and acidic residues" evidence="1">
    <location>
        <begin position="544"/>
        <end position="558"/>
    </location>
</feature>
<name>A0A8S1GTL3_9PELO</name>
<reference evidence="2" key="1">
    <citation type="submission" date="2020-10" db="EMBL/GenBank/DDBJ databases">
        <authorList>
            <person name="Kikuchi T."/>
        </authorList>
    </citation>
    <scope>NUCLEOTIDE SEQUENCE</scope>
    <source>
        <strain evidence="2">NKZ352</strain>
    </source>
</reference>
<comment type="caution">
    <text evidence="2">The sequence shown here is derived from an EMBL/GenBank/DDBJ whole genome shotgun (WGS) entry which is preliminary data.</text>
</comment>
<accession>A0A8S1GTL3</accession>
<protein>
    <submittedName>
        <fullName evidence="2">Uncharacterized protein</fullName>
    </submittedName>
</protein>
<gene>
    <name evidence="2" type="ORF">CAUJ_LOCUS2127</name>
</gene>
<organism evidence="2 3">
    <name type="scientific">Caenorhabditis auriculariae</name>
    <dbReference type="NCBI Taxonomy" id="2777116"/>
    <lineage>
        <taxon>Eukaryota</taxon>
        <taxon>Metazoa</taxon>
        <taxon>Ecdysozoa</taxon>
        <taxon>Nematoda</taxon>
        <taxon>Chromadorea</taxon>
        <taxon>Rhabditida</taxon>
        <taxon>Rhabditina</taxon>
        <taxon>Rhabditomorpha</taxon>
        <taxon>Rhabditoidea</taxon>
        <taxon>Rhabditidae</taxon>
        <taxon>Peloderinae</taxon>
        <taxon>Caenorhabditis</taxon>
    </lineage>
</organism>
<sequence>MPTLVDKVLGPWRFPPPRCRGPQEMRLGIIIEKTGEDNLHSMKTRVMKLFSRDVRRESGVIVCSKEWFEFEVGDWVTFVAENKVDGDEKEVLQCQRVTNPRPTYFSRFGVLQIEVHIMLMPRFITSISRLVDRKIYYKVHIFPLGPGFITYDEGNKGNRLIENHVYTAVVELATSPINFCPHEGMGPLGWPLERDALWEVVKKSVEMESRFFNCSETFRSEIEDLKIWAQENAHIEKVITDEDQLKKLTSKNRRGFDGFYLNAGAKPSAVGFGGMKLPGIDSLDKISKRSRDITNDTIFSAVTHDEYNDSISHFKQQNRNNDLNALQNQRHFYSKCDFEASSTEHLNGGPTRFATSSNSGFSQPQVSATQPVQAVRPLQLDTTNSPNREGVVPRFTNGNGFGSPNLNTAFQTFPSKNPQPENNNRSNGRVISTEEWKKTIGEIISTEQEGRQLGGTSRPDQYLKRRDSSLKEVFEARNARRSNYYRDKLRRVQDDNSARLRGSVNYRLQEYIATTGSRSRESEISLQNSSSRIFDLSDLQNDLPRPEENRNEERRRDVSMPPVARTSTPMFEEDDDSRESDDMVRVTRHEARTESTSFRAIHRTRSLSRPPEIEFQFGGRVQEEGFPRCFVESTQNMHFPAADQHNIFTLPPQQFVQQPQQQFYQNPHGHLVTPGNQTNAHYFVLPAQQQQMPFGQVPQQIVQHPYLQPQMQFQAPVGYQQNVQYAMPSASQQMNQNMAYYGQNCGVSENAANTFNPQMAPNPLLRYDITRPVPTDPKLQFFLSTHQYHMQS</sequence>
<evidence type="ECO:0000313" key="2">
    <source>
        <dbReference type="EMBL" id="CAD6186208.1"/>
    </source>
</evidence>
<feature type="region of interest" description="Disordered" evidence="1">
    <location>
        <begin position="535"/>
        <end position="583"/>
    </location>
</feature>
<keyword evidence="3" id="KW-1185">Reference proteome</keyword>
<dbReference type="Proteomes" id="UP000835052">
    <property type="component" value="Unassembled WGS sequence"/>
</dbReference>
<evidence type="ECO:0000313" key="3">
    <source>
        <dbReference type="Proteomes" id="UP000835052"/>
    </source>
</evidence>